<dbReference type="STRING" id="1965070.A0A3S3QCZ8"/>
<protein>
    <submittedName>
        <fullName evidence="2">BTB/POZ domain-containing protein 9-like protein</fullName>
    </submittedName>
</protein>
<reference evidence="2 3" key="1">
    <citation type="journal article" date="2018" name="Gigascience">
        <title>Genomes of trombidid mites reveal novel predicted allergens and laterally-transferred genes associated with secondary metabolism.</title>
        <authorList>
            <person name="Dong X."/>
            <person name="Chaisiri K."/>
            <person name="Xia D."/>
            <person name="Armstrong S.D."/>
            <person name="Fang Y."/>
            <person name="Donnelly M.J."/>
            <person name="Kadowaki T."/>
            <person name="McGarry J.W."/>
            <person name="Darby A.C."/>
            <person name="Makepeace B.L."/>
        </authorList>
    </citation>
    <scope>NUCLEOTIDE SEQUENCE [LARGE SCALE GENOMIC DNA]</scope>
    <source>
        <strain evidence="2">UoL-WK</strain>
    </source>
</reference>
<dbReference type="PANTHER" id="PTHR46306:SF1">
    <property type="entry name" value="BTB_POZ DOMAIN-CONTAINING PROTEIN 9"/>
    <property type="match status" value="1"/>
</dbReference>
<dbReference type="Gene3D" id="1.25.40.420">
    <property type="match status" value="1"/>
</dbReference>
<dbReference type="InterPro" id="IPR000210">
    <property type="entry name" value="BTB/POZ_dom"/>
</dbReference>
<dbReference type="OrthoDB" id="2372300at2759"/>
<dbReference type="SMART" id="SM00225">
    <property type="entry name" value="BTB"/>
    <property type="match status" value="1"/>
</dbReference>
<sequence>MASLESQNYALRCVSQLYLSAHLNDFAIIINNDDKIPCHKTILAATSPYFEKCLFGEKDVGDELILDASKQSFLVALKFMYTGEVEFDNIDDDRLIELYPLSQSLQIKPLVDLVEHRLNDIEILTKNVGKIYEALSANNSTLLNKCWQFIEENFESVIADSDSFSKFPHDLILEIVKRYYFFAAENDIFKALVKWQKNNSILTV</sequence>
<feature type="domain" description="BTB" evidence="1">
    <location>
        <begin position="24"/>
        <end position="89"/>
    </location>
</feature>
<dbReference type="InterPro" id="IPR011705">
    <property type="entry name" value="BACK"/>
</dbReference>
<dbReference type="Proteomes" id="UP000285301">
    <property type="component" value="Unassembled WGS sequence"/>
</dbReference>
<dbReference type="SUPFAM" id="SSF54695">
    <property type="entry name" value="POZ domain"/>
    <property type="match status" value="1"/>
</dbReference>
<dbReference type="Pfam" id="PF07707">
    <property type="entry name" value="BACK"/>
    <property type="match status" value="1"/>
</dbReference>
<organism evidence="2 3">
    <name type="scientific">Dinothrombium tinctorium</name>
    <dbReference type="NCBI Taxonomy" id="1965070"/>
    <lineage>
        <taxon>Eukaryota</taxon>
        <taxon>Metazoa</taxon>
        <taxon>Ecdysozoa</taxon>
        <taxon>Arthropoda</taxon>
        <taxon>Chelicerata</taxon>
        <taxon>Arachnida</taxon>
        <taxon>Acari</taxon>
        <taxon>Acariformes</taxon>
        <taxon>Trombidiformes</taxon>
        <taxon>Prostigmata</taxon>
        <taxon>Anystina</taxon>
        <taxon>Parasitengona</taxon>
        <taxon>Trombidioidea</taxon>
        <taxon>Trombidiidae</taxon>
        <taxon>Dinothrombium</taxon>
    </lineage>
</organism>
<accession>A0A3S3QCZ8</accession>
<evidence type="ECO:0000259" key="1">
    <source>
        <dbReference type="PROSITE" id="PS50097"/>
    </source>
</evidence>
<evidence type="ECO:0000313" key="2">
    <source>
        <dbReference type="EMBL" id="RWS07283.1"/>
    </source>
</evidence>
<dbReference type="Gene3D" id="3.30.710.10">
    <property type="entry name" value="Potassium Channel Kv1.1, Chain A"/>
    <property type="match status" value="1"/>
</dbReference>
<evidence type="ECO:0000313" key="3">
    <source>
        <dbReference type="Proteomes" id="UP000285301"/>
    </source>
</evidence>
<dbReference type="Pfam" id="PF00651">
    <property type="entry name" value="BTB"/>
    <property type="match status" value="1"/>
</dbReference>
<dbReference type="GO" id="GO:0005737">
    <property type="term" value="C:cytoplasm"/>
    <property type="evidence" value="ECO:0007669"/>
    <property type="project" value="TreeGrafter"/>
</dbReference>
<dbReference type="PANTHER" id="PTHR46306">
    <property type="entry name" value="BTB/POZ DOMAIN-CONTAINING PROTEIN 9"/>
    <property type="match status" value="1"/>
</dbReference>
<keyword evidence="3" id="KW-1185">Reference proteome</keyword>
<comment type="caution">
    <text evidence="2">The sequence shown here is derived from an EMBL/GenBank/DDBJ whole genome shotgun (WGS) entry which is preliminary data.</text>
</comment>
<dbReference type="PROSITE" id="PS50097">
    <property type="entry name" value="BTB"/>
    <property type="match status" value="1"/>
</dbReference>
<proteinExistence type="predicted"/>
<dbReference type="InterPro" id="IPR011333">
    <property type="entry name" value="SKP1/BTB/POZ_sf"/>
</dbReference>
<gene>
    <name evidence="2" type="ORF">B4U79_18215</name>
</gene>
<dbReference type="InterPro" id="IPR052407">
    <property type="entry name" value="BTB_POZ_domain_cont_9"/>
</dbReference>
<dbReference type="EMBL" id="NCKU01003564">
    <property type="protein sequence ID" value="RWS07283.1"/>
    <property type="molecule type" value="Genomic_DNA"/>
</dbReference>
<dbReference type="AlphaFoldDB" id="A0A3S3QCZ8"/>
<name>A0A3S3QCZ8_9ACAR</name>